<dbReference type="GO" id="GO:0051087">
    <property type="term" value="F:protein-folding chaperone binding"/>
    <property type="evidence" value="ECO:0007669"/>
    <property type="project" value="InterPro"/>
</dbReference>
<dbReference type="GO" id="GO:0006457">
    <property type="term" value="P:protein folding"/>
    <property type="evidence" value="ECO:0007669"/>
    <property type="project" value="InterPro"/>
</dbReference>
<protein>
    <submittedName>
        <fullName evidence="3">Nucleotide exchange factor GrpE</fullName>
    </submittedName>
</protein>
<dbReference type="EMBL" id="JACRIW010000058">
    <property type="protein sequence ID" value="MBI5169532.1"/>
    <property type="molecule type" value="Genomic_DNA"/>
</dbReference>
<evidence type="ECO:0000256" key="1">
    <source>
        <dbReference type="ARBA" id="ARBA00023186"/>
    </source>
</evidence>
<dbReference type="Proteomes" id="UP000696931">
    <property type="component" value="Unassembled WGS sequence"/>
</dbReference>
<keyword evidence="1" id="KW-0143">Chaperone</keyword>
<evidence type="ECO:0000313" key="3">
    <source>
        <dbReference type="EMBL" id="MBI5169532.1"/>
    </source>
</evidence>
<feature type="region of interest" description="Disordered" evidence="2">
    <location>
        <begin position="1"/>
        <end position="47"/>
    </location>
</feature>
<accession>A0A933SBN2</accession>
<feature type="compositionally biased region" description="Polar residues" evidence="2">
    <location>
        <begin position="210"/>
        <end position="220"/>
    </location>
</feature>
<comment type="caution">
    <text evidence="3">The sequence shown here is derived from an EMBL/GenBank/DDBJ whole genome shotgun (WGS) entry which is preliminary data.</text>
</comment>
<reference evidence="3" key="1">
    <citation type="submission" date="2020-07" db="EMBL/GenBank/DDBJ databases">
        <title>Huge and variable diversity of episymbiotic CPR bacteria and DPANN archaea in groundwater ecosystems.</title>
        <authorList>
            <person name="He C.Y."/>
            <person name="Keren R."/>
            <person name="Whittaker M."/>
            <person name="Farag I.F."/>
            <person name="Doudna J."/>
            <person name="Cate J.H.D."/>
            <person name="Banfield J.F."/>
        </authorList>
    </citation>
    <scope>NUCLEOTIDE SEQUENCE</scope>
    <source>
        <strain evidence="3">NC_groundwater_1813_Pr3_B-0.1um_71_17</strain>
    </source>
</reference>
<sequence>MSADDPTVASPTPTNAPAPDAEPGAGPPEPGPEAQREKEPAPDHPTGAAMDLLVARLDDIGAQLRETNRIAEHRERSVDRLHDEVVSLRGGELIQAMMPVLRDLVRLYDDLDQVAARYAERGESAARDFGLFRDTVQDVLYRQGVEPYTAAPGDPFDARLHRAYKVVPTVDPSLDRKIARVLRIGFRSELKPVRMLEVDVHRHEPAAATGTPQTDPESAS</sequence>
<dbReference type="GO" id="GO:0042803">
    <property type="term" value="F:protein homodimerization activity"/>
    <property type="evidence" value="ECO:0007669"/>
    <property type="project" value="InterPro"/>
</dbReference>
<dbReference type="AlphaFoldDB" id="A0A933SBN2"/>
<name>A0A933SBN2_UNCEI</name>
<gene>
    <name evidence="3" type="primary">grpE</name>
    <name evidence="3" type="ORF">HZA61_08600</name>
</gene>
<evidence type="ECO:0000256" key="2">
    <source>
        <dbReference type="SAM" id="MobiDB-lite"/>
    </source>
</evidence>
<organism evidence="3 4">
    <name type="scientific">Eiseniibacteriota bacterium</name>
    <dbReference type="NCBI Taxonomy" id="2212470"/>
    <lineage>
        <taxon>Bacteria</taxon>
        <taxon>Candidatus Eiseniibacteriota</taxon>
    </lineage>
</organism>
<dbReference type="GO" id="GO:0000774">
    <property type="term" value="F:adenyl-nucleotide exchange factor activity"/>
    <property type="evidence" value="ECO:0007669"/>
    <property type="project" value="InterPro"/>
</dbReference>
<evidence type="ECO:0000313" key="4">
    <source>
        <dbReference type="Proteomes" id="UP000696931"/>
    </source>
</evidence>
<proteinExistence type="predicted"/>
<dbReference type="Gene3D" id="2.30.22.10">
    <property type="entry name" value="Head domain of nucleotide exchange factor GrpE"/>
    <property type="match status" value="1"/>
</dbReference>
<dbReference type="InterPro" id="IPR000740">
    <property type="entry name" value="GrpE"/>
</dbReference>
<dbReference type="Pfam" id="PF01025">
    <property type="entry name" value="GrpE"/>
    <property type="match status" value="1"/>
</dbReference>
<feature type="region of interest" description="Disordered" evidence="2">
    <location>
        <begin position="201"/>
        <end position="220"/>
    </location>
</feature>
<dbReference type="InterPro" id="IPR009012">
    <property type="entry name" value="GrpE_head"/>
</dbReference>